<feature type="domain" description="PpiC" evidence="3">
    <location>
        <begin position="60"/>
        <end position="155"/>
    </location>
</feature>
<reference evidence="4 5" key="1">
    <citation type="journal article" date="2010" name="Nature">
        <title>The Ectocarpus genome and the independent evolution of multicellularity in brown algae.</title>
        <authorList>
            <person name="Cock J.M."/>
            <person name="Sterck L."/>
            <person name="Rouze P."/>
            <person name="Scornet D."/>
            <person name="Allen A.E."/>
            <person name="Amoutzias G."/>
            <person name="Anthouard V."/>
            <person name="Artiguenave F."/>
            <person name="Aury J.M."/>
            <person name="Badger J.H."/>
            <person name="Beszteri B."/>
            <person name="Billiau K."/>
            <person name="Bonnet E."/>
            <person name="Bothwell J.H."/>
            <person name="Bowler C."/>
            <person name="Boyen C."/>
            <person name="Brownlee C."/>
            <person name="Carrano C.J."/>
            <person name="Charrier B."/>
            <person name="Cho G.Y."/>
            <person name="Coelho S.M."/>
            <person name="Collen J."/>
            <person name="Corre E."/>
            <person name="Da Silva C."/>
            <person name="Delage L."/>
            <person name="Delaroque N."/>
            <person name="Dittami S.M."/>
            <person name="Doulbeau S."/>
            <person name="Elias M."/>
            <person name="Farnham G."/>
            <person name="Gachon C.M."/>
            <person name="Gschloessl B."/>
            <person name="Heesch S."/>
            <person name="Jabbari K."/>
            <person name="Jubin C."/>
            <person name="Kawai H."/>
            <person name="Kimura K."/>
            <person name="Kloareg B."/>
            <person name="Kupper F.C."/>
            <person name="Lang D."/>
            <person name="Le Bail A."/>
            <person name="Leblanc C."/>
            <person name="Lerouge P."/>
            <person name="Lohr M."/>
            <person name="Lopez P.J."/>
            <person name="Martens C."/>
            <person name="Maumus F."/>
            <person name="Michel G."/>
            <person name="Miranda-Saavedra D."/>
            <person name="Morales J."/>
            <person name="Moreau H."/>
            <person name="Motomura T."/>
            <person name="Nagasato C."/>
            <person name="Napoli C.A."/>
            <person name="Nelson D.R."/>
            <person name="Nyvall-Collen P."/>
            <person name="Peters A.F."/>
            <person name="Pommier C."/>
            <person name="Potin P."/>
            <person name="Poulain J."/>
            <person name="Quesneville H."/>
            <person name="Read B."/>
            <person name="Rensing S.A."/>
            <person name="Ritter A."/>
            <person name="Rousvoal S."/>
            <person name="Samanta M."/>
            <person name="Samson G."/>
            <person name="Schroeder D.C."/>
            <person name="Segurens B."/>
            <person name="Strittmatter M."/>
            <person name="Tonon T."/>
            <person name="Tregear J.W."/>
            <person name="Valentin K."/>
            <person name="von Dassow P."/>
            <person name="Yamagishi T."/>
            <person name="Van de Peer Y."/>
            <person name="Wincker P."/>
        </authorList>
    </citation>
    <scope>NUCLEOTIDE SEQUENCE [LARGE SCALE GENOMIC DNA]</scope>
    <source>
        <strain evidence="5">Ec32 / CCAP1310/4</strain>
    </source>
</reference>
<dbReference type="GO" id="GO:0003755">
    <property type="term" value="F:peptidyl-prolyl cis-trans isomerase activity"/>
    <property type="evidence" value="ECO:0007669"/>
    <property type="project" value="UniProtKB-UniRule"/>
</dbReference>
<dbReference type="InterPro" id="IPR052204">
    <property type="entry name" value="PpiC/parvulin_rotamase"/>
</dbReference>
<gene>
    <name evidence="4" type="ORF">Esi_0014_0067</name>
</gene>
<dbReference type="EC" id="5.2.1.8" evidence="2"/>
<comment type="catalytic activity">
    <reaction evidence="2">
        <text>[protein]-peptidylproline (omega=180) = [protein]-peptidylproline (omega=0)</text>
        <dbReference type="Rhea" id="RHEA:16237"/>
        <dbReference type="Rhea" id="RHEA-COMP:10747"/>
        <dbReference type="Rhea" id="RHEA-COMP:10748"/>
        <dbReference type="ChEBI" id="CHEBI:83833"/>
        <dbReference type="ChEBI" id="CHEBI:83834"/>
        <dbReference type="EC" id="5.2.1.8"/>
    </reaction>
</comment>
<keyword evidence="5" id="KW-1185">Reference proteome</keyword>
<dbReference type="InterPro" id="IPR000297">
    <property type="entry name" value="PPIase_PpiC"/>
</dbReference>
<name>D8LEV0_ECTSI</name>
<protein>
    <recommendedName>
        <fullName evidence="2">Peptidyl-prolyl cis-trans isomerase</fullName>
        <ecNumber evidence="2">5.2.1.8</ecNumber>
    </recommendedName>
</protein>
<evidence type="ECO:0000313" key="4">
    <source>
        <dbReference type="EMBL" id="CBN79770.1"/>
    </source>
</evidence>
<dbReference type="PANTHER" id="PTHR43629">
    <property type="entry name" value="PEPTIDYL-PROLYL CIS-TRANS ISOMERASE"/>
    <property type="match status" value="1"/>
</dbReference>
<dbReference type="EMBL" id="FN648000">
    <property type="protein sequence ID" value="CBN79770.1"/>
    <property type="molecule type" value="Genomic_DNA"/>
</dbReference>
<proteinExistence type="predicted"/>
<dbReference type="AlphaFoldDB" id="D8LEV0"/>
<evidence type="ECO:0000259" key="3">
    <source>
        <dbReference type="PROSITE" id="PS50198"/>
    </source>
</evidence>
<dbReference type="STRING" id="2880.D8LEV0"/>
<evidence type="ECO:0000313" key="5">
    <source>
        <dbReference type="Proteomes" id="UP000002630"/>
    </source>
</evidence>
<dbReference type="PROSITE" id="PS50198">
    <property type="entry name" value="PPIC_PPIASE_2"/>
    <property type="match status" value="1"/>
</dbReference>
<sequence length="184" mass="20241">MMRETILLLLCVLVSVAGFVPAPSICRNARSAVGTPARTSTSSLSMGFDFKGTLEKMSDPRYARVRHILVEEKGEEGRSKLEEAKEEIAGDLDKFSEVAEKMSTCTSAPRGGRLKLLARGETVPEFDDIAFNGELGVVHGPVETQFGTHLIYVESCNKPQNTWKMLFDDIVDKVSGKEEEGDKK</sequence>
<evidence type="ECO:0000256" key="2">
    <source>
        <dbReference type="RuleBase" id="RU363014"/>
    </source>
</evidence>
<feature type="chain" id="PRO_5006523710" description="Peptidyl-prolyl cis-trans isomerase" evidence="2">
    <location>
        <begin position="19"/>
        <end position="184"/>
    </location>
</feature>
<accession>D8LEV0</accession>
<dbReference type="InParanoid" id="D8LEV0"/>
<feature type="signal peptide" evidence="2">
    <location>
        <begin position="1"/>
        <end position="18"/>
    </location>
</feature>
<dbReference type="OrthoDB" id="1911748at2759"/>
<evidence type="ECO:0000256" key="1">
    <source>
        <dbReference type="PROSITE-ProRule" id="PRU00278"/>
    </source>
</evidence>
<dbReference type="Proteomes" id="UP000002630">
    <property type="component" value="Linkage Group LG11"/>
</dbReference>
<dbReference type="SUPFAM" id="SSF54534">
    <property type="entry name" value="FKBP-like"/>
    <property type="match status" value="1"/>
</dbReference>
<dbReference type="Gene3D" id="3.10.50.40">
    <property type="match status" value="1"/>
</dbReference>
<dbReference type="eggNOG" id="ENOG502SBZU">
    <property type="taxonomic scope" value="Eukaryota"/>
</dbReference>
<dbReference type="Pfam" id="PF00639">
    <property type="entry name" value="Rotamase"/>
    <property type="match status" value="1"/>
</dbReference>
<dbReference type="EMBL" id="FN649736">
    <property type="protein sequence ID" value="CBN79770.1"/>
    <property type="molecule type" value="Genomic_DNA"/>
</dbReference>
<organism evidence="4 5">
    <name type="scientific">Ectocarpus siliculosus</name>
    <name type="common">Brown alga</name>
    <name type="synonym">Conferva siliculosa</name>
    <dbReference type="NCBI Taxonomy" id="2880"/>
    <lineage>
        <taxon>Eukaryota</taxon>
        <taxon>Sar</taxon>
        <taxon>Stramenopiles</taxon>
        <taxon>Ochrophyta</taxon>
        <taxon>PX clade</taxon>
        <taxon>Phaeophyceae</taxon>
        <taxon>Ectocarpales</taxon>
        <taxon>Ectocarpaceae</taxon>
        <taxon>Ectocarpus</taxon>
    </lineage>
</organism>
<keyword evidence="1 2" id="KW-0697">Rotamase</keyword>
<keyword evidence="2" id="KW-0732">Signal</keyword>
<dbReference type="PANTHER" id="PTHR43629:SF2">
    <property type="entry name" value="RHODANESE-LIKE_PPIC DOMAIN-CONTAINING PROTEIN 12, CHLOROPLASTIC"/>
    <property type="match status" value="1"/>
</dbReference>
<dbReference type="InterPro" id="IPR046357">
    <property type="entry name" value="PPIase_dom_sf"/>
</dbReference>
<dbReference type="OMA" id="ECEQTSE"/>
<keyword evidence="1 2" id="KW-0413">Isomerase</keyword>